<accession>A0A160T254</accession>
<dbReference type="InterPro" id="IPR037914">
    <property type="entry name" value="SpoVT-AbrB_sf"/>
</dbReference>
<dbReference type="EMBL" id="LN890655">
    <property type="protein sequence ID" value="CUS03724.2"/>
    <property type="molecule type" value="Genomic_DNA"/>
</dbReference>
<name>A0A160T254_9CHLR</name>
<reference evidence="2" key="1">
    <citation type="submission" date="2016-01" db="EMBL/GenBank/DDBJ databases">
        <authorList>
            <person name="Mcilroy J.S."/>
            <person name="Karst M S."/>
            <person name="Albertsen M."/>
        </authorList>
    </citation>
    <scope>NUCLEOTIDE SEQUENCE</scope>
    <source>
        <strain evidence="2">Cfx-K</strain>
    </source>
</reference>
<dbReference type="AlphaFoldDB" id="A0A160T254"/>
<dbReference type="Gene3D" id="2.10.260.10">
    <property type="match status" value="1"/>
</dbReference>
<evidence type="ECO:0000313" key="2">
    <source>
        <dbReference type="EMBL" id="CUS03724.2"/>
    </source>
</evidence>
<evidence type="ECO:0000259" key="1">
    <source>
        <dbReference type="SMART" id="SM00966"/>
    </source>
</evidence>
<feature type="domain" description="SpoVT-AbrB" evidence="1">
    <location>
        <begin position="11"/>
        <end position="56"/>
    </location>
</feature>
<gene>
    <name evidence="2" type="ORF">CFX0092_A1846</name>
</gene>
<sequence length="98" mass="11210">MLYDDVRPYHIQIRQRGQLTLPRKLRESLAIEDGDTFTVMPIGETLVLVPRALRSAELIDRLADILDAGELTMADILADLPRIREDIYRERYSAGNAE</sequence>
<dbReference type="SMART" id="SM00966">
    <property type="entry name" value="SpoVT_AbrB"/>
    <property type="match status" value="1"/>
</dbReference>
<organism evidence="2 3">
    <name type="scientific">Candidatus Promineifilum breve</name>
    <dbReference type="NCBI Taxonomy" id="1806508"/>
    <lineage>
        <taxon>Bacteria</taxon>
        <taxon>Bacillati</taxon>
        <taxon>Chloroflexota</taxon>
        <taxon>Ardenticatenia</taxon>
        <taxon>Candidatus Promineifilales</taxon>
        <taxon>Candidatus Promineifilaceae</taxon>
        <taxon>Candidatus Promineifilum</taxon>
    </lineage>
</organism>
<keyword evidence="3" id="KW-1185">Reference proteome</keyword>
<evidence type="ECO:0000313" key="3">
    <source>
        <dbReference type="Proteomes" id="UP000215027"/>
    </source>
</evidence>
<dbReference type="Proteomes" id="UP000215027">
    <property type="component" value="Chromosome I"/>
</dbReference>
<dbReference type="InterPro" id="IPR007159">
    <property type="entry name" value="SpoVT-AbrB_dom"/>
</dbReference>
<dbReference type="GO" id="GO:0003677">
    <property type="term" value="F:DNA binding"/>
    <property type="evidence" value="ECO:0007669"/>
    <property type="project" value="InterPro"/>
</dbReference>
<dbReference type="SUPFAM" id="SSF89447">
    <property type="entry name" value="AbrB/MazE/MraZ-like"/>
    <property type="match status" value="1"/>
</dbReference>
<dbReference type="KEGG" id="pbf:CFX0092_A1846"/>
<protein>
    <recommendedName>
        <fullName evidence="1">SpoVT-AbrB domain-containing protein</fullName>
    </recommendedName>
</protein>
<proteinExistence type="predicted"/>